<dbReference type="AlphaFoldDB" id="A0A068VPV9"/>
<accession>A0A068VPV9</accession>
<proteinExistence type="predicted"/>
<dbReference type="Pfam" id="PF02365">
    <property type="entry name" value="NAM"/>
    <property type="match status" value="1"/>
</dbReference>
<keyword evidence="2" id="KW-0238">DNA-binding</keyword>
<name>A0A068VPV9_COFCA</name>
<dbReference type="STRING" id="49390.A0A068VPV9"/>
<dbReference type="Gramene" id="CDP21758">
    <property type="protein sequence ID" value="CDP21758"/>
    <property type="gene ID" value="GSCOC_T00006253001"/>
</dbReference>
<keyword evidence="1" id="KW-0805">Transcription regulation</keyword>
<organism evidence="6 7">
    <name type="scientific">Coffea canephora</name>
    <name type="common">Robusta coffee</name>
    <dbReference type="NCBI Taxonomy" id="49390"/>
    <lineage>
        <taxon>Eukaryota</taxon>
        <taxon>Viridiplantae</taxon>
        <taxon>Streptophyta</taxon>
        <taxon>Embryophyta</taxon>
        <taxon>Tracheophyta</taxon>
        <taxon>Spermatophyta</taxon>
        <taxon>Magnoliopsida</taxon>
        <taxon>eudicotyledons</taxon>
        <taxon>Gunneridae</taxon>
        <taxon>Pentapetalae</taxon>
        <taxon>asterids</taxon>
        <taxon>lamiids</taxon>
        <taxon>Gentianales</taxon>
        <taxon>Rubiaceae</taxon>
        <taxon>Ixoroideae</taxon>
        <taxon>Gardenieae complex</taxon>
        <taxon>Bertiereae - Coffeeae clade</taxon>
        <taxon>Coffeeae</taxon>
        <taxon>Coffea</taxon>
    </lineage>
</organism>
<evidence type="ECO:0000256" key="3">
    <source>
        <dbReference type="ARBA" id="ARBA00023163"/>
    </source>
</evidence>
<evidence type="ECO:0000256" key="2">
    <source>
        <dbReference type="ARBA" id="ARBA00023125"/>
    </source>
</evidence>
<dbReference type="OrthoDB" id="1877845at2759"/>
<reference evidence="7" key="1">
    <citation type="journal article" date="2014" name="Science">
        <title>The coffee genome provides insight into the convergent evolution of caffeine biosynthesis.</title>
        <authorList>
            <person name="Denoeud F."/>
            <person name="Carretero-Paulet L."/>
            <person name="Dereeper A."/>
            <person name="Droc G."/>
            <person name="Guyot R."/>
            <person name="Pietrella M."/>
            <person name="Zheng C."/>
            <person name="Alberti A."/>
            <person name="Anthony F."/>
            <person name="Aprea G."/>
            <person name="Aury J.M."/>
            <person name="Bento P."/>
            <person name="Bernard M."/>
            <person name="Bocs S."/>
            <person name="Campa C."/>
            <person name="Cenci A."/>
            <person name="Combes M.C."/>
            <person name="Crouzillat D."/>
            <person name="Da Silva C."/>
            <person name="Daddiego L."/>
            <person name="De Bellis F."/>
            <person name="Dussert S."/>
            <person name="Garsmeur O."/>
            <person name="Gayraud T."/>
            <person name="Guignon V."/>
            <person name="Jahn K."/>
            <person name="Jamilloux V."/>
            <person name="Joet T."/>
            <person name="Labadie K."/>
            <person name="Lan T."/>
            <person name="Leclercq J."/>
            <person name="Lepelley M."/>
            <person name="Leroy T."/>
            <person name="Li L.T."/>
            <person name="Librado P."/>
            <person name="Lopez L."/>
            <person name="Munoz A."/>
            <person name="Noel B."/>
            <person name="Pallavicini A."/>
            <person name="Perrotta G."/>
            <person name="Poncet V."/>
            <person name="Pot D."/>
            <person name="Priyono X."/>
            <person name="Rigoreau M."/>
            <person name="Rouard M."/>
            <person name="Rozas J."/>
            <person name="Tranchant-Dubreuil C."/>
            <person name="VanBuren R."/>
            <person name="Zhang Q."/>
            <person name="Andrade A.C."/>
            <person name="Argout X."/>
            <person name="Bertrand B."/>
            <person name="de Kochko A."/>
            <person name="Graziosi G."/>
            <person name="Henry R.J."/>
            <person name="Jayarama X."/>
            <person name="Ming R."/>
            <person name="Nagai C."/>
            <person name="Rounsley S."/>
            <person name="Sankoff D."/>
            <person name="Giuliano G."/>
            <person name="Albert V.A."/>
            <person name="Wincker P."/>
            <person name="Lashermes P."/>
        </authorList>
    </citation>
    <scope>NUCLEOTIDE SEQUENCE [LARGE SCALE GENOMIC DNA]</scope>
    <source>
        <strain evidence="7">cv. DH200-94</strain>
    </source>
</reference>
<dbReference type="GO" id="GO:0048731">
    <property type="term" value="P:system development"/>
    <property type="evidence" value="ECO:0007669"/>
    <property type="project" value="TreeGrafter"/>
</dbReference>
<dbReference type="PANTHER" id="PTHR31719:SF181">
    <property type="entry name" value="NAC DOMAIN-CONTAINING PROTEIN 104-LIKE"/>
    <property type="match status" value="1"/>
</dbReference>
<evidence type="ECO:0000256" key="1">
    <source>
        <dbReference type="ARBA" id="ARBA00023015"/>
    </source>
</evidence>
<dbReference type="Proteomes" id="UP000295252">
    <property type="component" value="Unassembled WGS sequence"/>
</dbReference>
<evidence type="ECO:0000313" key="6">
    <source>
        <dbReference type="EMBL" id="CDP21758.1"/>
    </source>
</evidence>
<evidence type="ECO:0000256" key="4">
    <source>
        <dbReference type="ARBA" id="ARBA00023242"/>
    </source>
</evidence>
<keyword evidence="3" id="KW-0804">Transcription</keyword>
<dbReference type="Gene3D" id="2.170.150.80">
    <property type="entry name" value="NAC domain"/>
    <property type="match status" value="1"/>
</dbReference>
<dbReference type="GO" id="GO:0006355">
    <property type="term" value="P:regulation of DNA-templated transcription"/>
    <property type="evidence" value="ECO:0007669"/>
    <property type="project" value="InterPro"/>
</dbReference>
<dbReference type="PROSITE" id="PS51005">
    <property type="entry name" value="NAC"/>
    <property type="match status" value="1"/>
</dbReference>
<evidence type="ECO:0000313" key="7">
    <source>
        <dbReference type="Proteomes" id="UP000295252"/>
    </source>
</evidence>
<dbReference type="PhylomeDB" id="A0A068VPV9"/>
<dbReference type="SUPFAM" id="SSF101941">
    <property type="entry name" value="NAC domain"/>
    <property type="match status" value="1"/>
</dbReference>
<dbReference type="InterPro" id="IPR036093">
    <property type="entry name" value="NAC_dom_sf"/>
</dbReference>
<dbReference type="OMA" id="LIPCHPN"/>
<feature type="domain" description="NAC" evidence="5">
    <location>
        <begin position="8"/>
        <end position="152"/>
    </location>
</feature>
<dbReference type="GO" id="GO:0003677">
    <property type="term" value="F:DNA binding"/>
    <property type="evidence" value="ECO:0007669"/>
    <property type="project" value="UniProtKB-KW"/>
</dbReference>
<dbReference type="InterPro" id="IPR003441">
    <property type="entry name" value="NAC-dom"/>
</dbReference>
<dbReference type="InParanoid" id="A0A068VPV9"/>
<gene>
    <name evidence="6" type="ORF">GSCOC_T00006253001</name>
</gene>
<evidence type="ECO:0000259" key="5">
    <source>
        <dbReference type="PROSITE" id="PS51005"/>
    </source>
</evidence>
<dbReference type="PANTHER" id="PTHR31719">
    <property type="entry name" value="NAC TRANSCRIPTION FACTOR 56"/>
    <property type="match status" value="1"/>
</dbReference>
<protein>
    <submittedName>
        <fullName evidence="6">DH200=94 genomic scaffold, scaffold_6341</fullName>
    </submittedName>
</protein>
<dbReference type="EMBL" id="HG745425">
    <property type="protein sequence ID" value="CDP21758.1"/>
    <property type="molecule type" value="Genomic_DNA"/>
</dbReference>
<keyword evidence="4" id="KW-0539">Nucleus</keyword>
<keyword evidence="7" id="KW-1185">Reference proteome</keyword>
<sequence length="195" mass="22641">MGDSRTILPPGFHFHPTDEELIGYFLHRKVTNLPCNPSIIPELDLCSTDPWELNEKALMSQNQWYFFSQVIQGRATEKGHWEELDMDEDIVTSAGKKLGIKKFWVFCIDQVQKRIQTNWVMEEYHLFKRHVKKGRDGEKDLGEWVLCRVHHANADSQGIYSVQAGNDEEVELSLLDEVFLSMEDNDDAISFPKLQ</sequence>